<evidence type="ECO:0000256" key="1">
    <source>
        <dbReference type="ARBA" id="ARBA00023157"/>
    </source>
</evidence>
<dbReference type="GO" id="GO:0004252">
    <property type="term" value="F:serine-type endopeptidase activity"/>
    <property type="evidence" value="ECO:0007669"/>
    <property type="project" value="InterPro"/>
</dbReference>
<evidence type="ECO:0000313" key="5">
    <source>
        <dbReference type="EMBL" id="CAD7460295.1"/>
    </source>
</evidence>
<comment type="similarity">
    <text evidence="2">Belongs to the peptidase S1 family. CLIP subfamily.</text>
</comment>
<gene>
    <name evidence="5" type="ORF">TTEB3V08_LOCUS8230</name>
</gene>
<dbReference type="InterPro" id="IPR043504">
    <property type="entry name" value="Peptidase_S1_PA_chymotrypsin"/>
</dbReference>
<protein>
    <recommendedName>
        <fullName evidence="4">Peptidase S1 domain-containing protein</fullName>
    </recommendedName>
</protein>
<dbReference type="PROSITE" id="PS50240">
    <property type="entry name" value="TRYPSIN_DOM"/>
    <property type="match status" value="1"/>
</dbReference>
<dbReference type="AlphaFoldDB" id="A0A7R9NXX5"/>
<dbReference type="PANTHER" id="PTHR24252:SF11">
    <property type="entry name" value="ATRIAL NATRIURETIC PEPTIDE-CONVERTING ENZYME ISOFORM X1"/>
    <property type="match status" value="1"/>
</dbReference>
<feature type="chain" id="PRO_5030715921" description="Peptidase S1 domain-containing protein" evidence="3">
    <location>
        <begin position="25"/>
        <end position="317"/>
    </location>
</feature>
<accession>A0A7R9NXX5</accession>
<evidence type="ECO:0000256" key="2">
    <source>
        <dbReference type="ARBA" id="ARBA00024195"/>
    </source>
</evidence>
<feature type="signal peptide" evidence="3">
    <location>
        <begin position="1"/>
        <end position="24"/>
    </location>
</feature>
<evidence type="ECO:0000256" key="3">
    <source>
        <dbReference type="SAM" id="SignalP"/>
    </source>
</evidence>
<name>A0A7R9NXX5_9NEOP</name>
<proteinExistence type="inferred from homology"/>
<organism evidence="5">
    <name type="scientific">Timema tahoe</name>
    <dbReference type="NCBI Taxonomy" id="61484"/>
    <lineage>
        <taxon>Eukaryota</taxon>
        <taxon>Metazoa</taxon>
        <taxon>Ecdysozoa</taxon>
        <taxon>Arthropoda</taxon>
        <taxon>Hexapoda</taxon>
        <taxon>Insecta</taxon>
        <taxon>Pterygota</taxon>
        <taxon>Neoptera</taxon>
        <taxon>Polyneoptera</taxon>
        <taxon>Phasmatodea</taxon>
        <taxon>Timematodea</taxon>
        <taxon>Timematoidea</taxon>
        <taxon>Timematidae</taxon>
        <taxon>Timema</taxon>
    </lineage>
</organism>
<dbReference type="Pfam" id="PF00089">
    <property type="entry name" value="Trypsin"/>
    <property type="match status" value="1"/>
</dbReference>
<dbReference type="InterPro" id="IPR001314">
    <property type="entry name" value="Peptidase_S1A"/>
</dbReference>
<sequence length="317" mass="34453">MKDGVWRLVVALFTIHGLLPPGLASNNRPGGRDLNSSFTVKVTPGDTGCASVSVAVSDVPCGRQWRRSGRIVGGESTSPGEFPWLVSITRRGGHFCGGTLLNKRWPSAGLTPKCVCRSGPVQLPAELIRVTVGEHDLSSGENPAAHEVRVRKMLLHPEYKCTRFLNDIALLELDSEVTWSEAVWPACLPNGFSTYSNKEAIAAGWGWLQESSSKGGRADVLQKVKVQVVDNDKCREWYQLEGKKIKIHDSQMCAGDETGGRDSCWADSGGPLMVGDGDQVMVVGIISTGIGCARPRLPGLYTRISDFILWIEEHVNK</sequence>
<reference evidence="5" key="1">
    <citation type="submission" date="2020-11" db="EMBL/GenBank/DDBJ databases">
        <authorList>
            <person name="Tran Van P."/>
        </authorList>
    </citation>
    <scope>NUCLEOTIDE SEQUENCE</scope>
</reference>
<dbReference type="InterPro" id="IPR001254">
    <property type="entry name" value="Trypsin_dom"/>
</dbReference>
<dbReference type="CDD" id="cd00190">
    <property type="entry name" value="Tryp_SPc"/>
    <property type="match status" value="1"/>
</dbReference>
<dbReference type="EMBL" id="OE003583">
    <property type="protein sequence ID" value="CAD7460295.1"/>
    <property type="molecule type" value="Genomic_DNA"/>
</dbReference>
<dbReference type="PRINTS" id="PR00722">
    <property type="entry name" value="CHYMOTRYPSIN"/>
</dbReference>
<dbReference type="SUPFAM" id="SSF50494">
    <property type="entry name" value="Trypsin-like serine proteases"/>
    <property type="match status" value="1"/>
</dbReference>
<dbReference type="PANTHER" id="PTHR24252">
    <property type="entry name" value="ACROSIN-RELATED"/>
    <property type="match status" value="1"/>
</dbReference>
<dbReference type="GO" id="GO:0006508">
    <property type="term" value="P:proteolysis"/>
    <property type="evidence" value="ECO:0007669"/>
    <property type="project" value="InterPro"/>
</dbReference>
<feature type="domain" description="Peptidase S1" evidence="4">
    <location>
        <begin position="71"/>
        <end position="316"/>
    </location>
</feature>
<dbReference type="InterPro" id="IPR009003">
    <property type="entry name" value="Peptidase_S1_PA"/>
</dbReference>
<dbReference type="FunFam" id="2.40.10.10:FF:000002">
    <property type="entry name" value="Transmembrane protease serine"/>
    <property type="match status" value="1"/>
</dbReference>
<dbReference type="Gene3D" id="2.40.10.10">
    <property type="entry name" value="Trypsin-like serine proteases"/>
    <property type="match status" value="1"/>
</dbReference>
<keyword evidence="3" id="KW-0732">Signal</keyword>
<keyword evidence="1" id="KW-1015">Disulfide bond</keyword>
<evidence type="ECO:0000259" key="4">
    <source>
        <dbReference type="PROSITE" id="PS50240"/>
    </source>
</evidence>
<dbReference type="SMART" id="SM00020">
    <property type="entry name" value="Tryp_SPc"/>
    <property type="match status" value="1"/>
</dbReference>